<evidence type="ECO:0000313" key="3">
    <source>
        <dbReference type="Proteomes" id="UP000593571"/>
    </source>
</evidence>
<protein>
    <submittedName>
        <fullName evidence="2">Solute carrier family 25 member 14</fullName>
    </submittedName>
</protein>
<dbReference type="EMBL" id="JACASE010000009">
    <property type="protein sequence ID" value="KAF6436394.1"/>
    <property type="molecule type" value="Genomic_DNA"/>
</dbReference>
<accession>A0A7J8ELQ0</accession>
<evidence type="ECO:0000313" key="2">
    <source>
        <dbReference type="EMBL" id="KAF6436394.1"/>
    </source>
</evidence>
<reference evidence="2 3" key="1">
    <citation type="journal article" date="2020" name="Nature">
        <title>Six reference-quality genomes reveal evolution of bat adaptations.</title>
        <authorList>
            <person name="Jebb D."/>
            <person name="Huang Z."/>
            <person name="Pippel M."/>
            <person name="Hughes G.M."/>
            <person name="Lavrichenko K."/>
            <person name="Devanna P."/>
            <person name="Winkler S."/>
            <person name="Jermiin L.S."/>
            <person name="Skirmuntt E.C."/>
            <person name="Katzourakis A."/>
            <person name="Burkitt-Gray L."/>
            <person name="Ray D.A."/>
            <person name="Sullivan K.A.M."/>
            <person name="Roscito J.G."/>
            <person name="Kirilenko B.M."/>
            <person name="Davalos L.M."/>
            <person name="Corthals A.P."/>
            <person name="Power M.L."/>
            <person name="Jones G."/>
            <person name="Ransome R.D."/>
            <person name="Dechmann D.K.N."/>
            <person name="Locatelli A.G."/>
            <person name="Puechmaille S.J."/>
            <person name="Fedrigo O."/>
            <person name="Jarvis E.D."/>
            <person name="Hiller M."/>
            <person name="Vernes S.C."/>
            <person name="Myers E.W."/>
            <person name="Teeling E.C."/>
        </authorList>
    </citation>
    <scope>NUCLEOTIDE SEQUENCE [LARGE SCALE GENOMIC DNA]</scope>
    <source>
        <strain evidence="2">MRouAeg1</strain>
        <tissue evidence="2">Muscle</tissue>
    </source>
</reference>
<feature type="region of interest" description="Disordered" evidence="1">
    <location>
        <begin position="32"/>
        <end position="87"/>
    </location>
</feature>
<proteinExistence type="predicted"/>
<sequence>MPAPPLPRQQHGYFRWSQCFRVGVAVTFPTVGASASQSSEEPEQPSPFPVFHSSGIGGFTSSVEPCFLDPPGRPPPSGASRLSTNSL</sequence>
<dbReference type="AlphaFoldDB" id="A0A7J8ELQ0"/>
<name>A0A7J8ELQ0_ROUAE</name>
<organism evidence="2 3">
    <name type="scientific">Rousettus aegyptiacus</name>
    <name type="common">Egyptian fruit bat</name>
    <name type="synonym">Pteropus aegyptiacus</name>
    <dbReference type="NCBI Taxonomy" id="9407"/>
    <lineage>
        <taxon>Eukaryota</taxon>
        <taxon>Metazoa</taxon>
        <taxon>Chordata</taxon>
        <taxon>Craniata</taxon>
        <taxon>Vertebrata</taxon>
        <taxon>Euteleostomi</taxon>
        <taxon>Mammalia</taxon>
        <taxon>Eutheria</taxon>
        <taxon>Laurasiatheria</taxon>
        <taxon>Chiroptera</taxon>
        <taxon>Yinpterochiroptera</taxon>
        <taxon>Pteropodoidea</taxon>
        <taxon>Pteropodidae</taxon>
        <taxon>Rousettinae</taxon>
        <taxon>Rousettus</taxon>
    </lineage>
</organism>
<evidence type="ECO:0000256" key="1">
    <source>
        <dbReference type="SAM" id="MobiDB-lite"/>
    </source>
</evidence>
<keyword evidence="3" id="KW-1185">Reference proteome</keyword>
<comment type="caution">
    <text evidence="2">The sequence shown here is derived from an EMBL/GenBank/DDBJ whole genome shotgun (WGS) entry which is preliminary data.</text>
</comment>
<dbReference type="Proteomes" id="UP000593571">
    <property type="component" value="Unassembled WGS sequence"/>
</dbReference>
<gene>
    <name evidence="2" type="ORF">HJG63_017749</name>
</gene>